<dbReference type="InterPro" id="IPR037401">
    <property type="entry name" value="SnoaL-like"/>
</dbReference>
<keyword evidence="3" id="KW-1185">Reference proteome</keyword>
<dbReference type="EMBL" id="CP021780">
    <property type="protein sequence ID" value="ASA25804.1"/>
    <property type="molecule type" value="Genomic_DNA"/>
</dbReference>
<dbReference type="Proteomes" id="UP000249890">
    <property type="component" value="Chromosome"/>
</dbReference>
<feature type="domain" description="SnoaL-like" evidence="1">
    <location>
        <begin position="10"/>
        <end position="121"/>
    </location>
</feature>
<gene>
    <name evidence="2" type="ORF">B9T62_36800</name>
</gene>
<organism evidence="2 3">
    <name type="scientific">Paenibacillus donghaensis</name>
    <dbReference type="NCBI Taxonomy" id="414771"/>
    <lineage>
        <taxon>Bacteria</taxon>
        <taxon>Bacillati</taxon>
        <taxon>Bacillota</taxon>
        <taxon>Bacilli</taxon>
        <taxon>Bacillales</taxon>
        <taxon>Paenibacillaceae</taxon>
        <taxon>Paenibacillus</taxon>
    </lineage>
</organism>
<reference evidence="2 3" key="1">
    <citation type="submission" date="2017-06" db="EMBL/GenBank/DDBJ databases">
        <title>Complete genome sequence of Paenibacillus donghaensis KCTC 13049T isolated from East Sea sediment, South Korea.</title>
        <authorList>
            <person name="Jung B.K."/>
            <person name="Hong S.-J."/>
            <person name="Shin J.-H."/>
        </authorList>
    </citation>
    <scope>NUCLEOTIDE SEQUENCE [LARGE SCALE GENOMIC DNA]</scope>
    <source>
        <strain evidence="2 3">KCTC 13049</strain>
    </source>
</reference>
<dbReference type="Gene3D" id="3.10.450.50">
    <property type="match status" value="1"/>
</dbReference>
<dbReference type="KEGG" id="pdh:B9T62_36800"/>
<dbReference type="Pfam" id="PF12680">
    <property type="entry name" value="SnoaL_2"/>
    <property type="match status" value="1"/>
</dbReference>
<name>A0A2Z2KHR9_9BACL</name>
<evidence type="ECO:0000313" key="2">
    <source>
        <dbReference type="EMBL" id="ASA25804.1"/>
    </source>
</evidence>
<evidence type="ECO:0000259" key="1">
    <source>
        <dbReference type="Pfam" id="PF12680"/>
    </source>
</evidence>
<proteinExistence type="predicted"/>
<sequence>MISEETKEMIENYIKAYNSFDVEGIVKLLHKDIVFRNFSNGELNTETRGTEEFRELAEKSAKIFASRHQSINDYSAIDGKVEIQIDYEASLAVDLPNGLKIGDKLQLQGKSIFEIRDGKISLIEDYG</sequence>
<accession>A0A2Z2KHR9</accession>
<dbReference type="InterPro" id="IPR032710">
    <property type="entry name" value="NTF2-like_dom_sf"/>
</dbReference>
<evidence type="ECO:0000313" key="3">
    <source>
        <dbReference type="Proteomes" id="UP000249890"/>
    </source>
</evidence>
<dbReference type="OrthoDB" id="582835at2"/>
<dbReference type="RefSeq" id="WP_087919764.1">
    <property type="nucleotide sequence ID" value="NZ_CP021780.1"/>
</dbReference>
<dbReference type="AlphaFoldDB" id="A0A2Z2KHR9"/>
<dbReference type="SUPFAM" id="SSF54427">
    <property type="entry name" value="NTF2-like"/>
    <property type="match status" value="1"/>
</dbReference>
<protein>
    <recommendedName>
        <fullName evidence="1">SnoaL-like domain-containing protein</fullName>
    </recommendedName>
</protein>